<dbReference type="EMBL" id="CP046172">
    <property type="protein sequence ID" value="QIS13162.1"/>
    <property type="molecule type" value="Genomic_DNA"/>
</dbReference>
<keyword evidence="3" id="KW-0274">FAD</keyword>
<dbReference type="PANTHER" id="PTHR43004">
    <property type="entry name" value="TRK SYSTEM POTASSIUM UPTAKE PROTEIN"/>
    <property type="match status" value="1"/>
</dbReference>
<accession>A0A6G9YIX9</accession>
<dbReference type="PANTHER" id="PTHR43004:SF19">
    <property type="entry name" value="BINDING MONOOXYGENASE, PUTATIVE (JCVI)-RELATED"/>
    <property type="match status" value="1"/>
</dbReference>
<evidence type="ECO:0000259" key="4">
    <source>
        <dbReference type="Pfam" id="PF01494"/>
    </source>
</evidence>
<dbReference type="Gene3D" id="3.50.50.60">
    <property type="entry name" value="FAD/NAD(P)-binding domain"/>
    <property type="match status" value="1"/>
</dbReference>
<dbReference type="PRINTS" id="PR00420">
    <property type="entry name" value="RNGMNOXGNASE"/>
</dbReference>
<organism evidence="5 6">
    <name type="scientific">Nocardia arthritidis</name>
    <dbReference type="NCBI Taxonomy" id="228602"/>
    <lineage>
        <taxon>Bacteria</taxon>
        <taxon>Bacillati</taxon>
        <taxon>Actinomycetota</taxon>
        <taxon>Actinomycetes</taxon>
        <taxon>Mycobacteriales</taxon>
        <taxon>Nocardiaceae</taxon>
        <taxon>Nocardia</taxon>
    </lineage>
</organism>
<dbReference type="PROSITE" id="PS51257">
    <property type="entry name" value="PROKAR_LIPOPROTEIN"/>
    <property type="match status" value="1"/>
</dbReference>
<feature type="domain" description="FAD-binding" evidence="4">
    <location>
        <begin position="5"/>
        <end position="359"/>
    </location>
</feature>
<evidence type="ECO:0000256" key="2">
    <source>
        <dbReference type="ARBA" id="ARBA00022630"/>
    </source>
</evidence>
<keyword evidence="2" id="KW-0285">Flavoprotein</keyword>
<proteinExistence type="predicted"/>
<sequence length="514" mass="55274">MSENRTDVVISGAGPNGLMLACELARAGIRPIVLERLAGPSGEPKANGLVGPVARVLDMRGLYTAWGGLSDGPQPMPGFVFGALRMDFTDLDPNPLTGLLVSQPELIEKLLALAAELEVDIRWGHEVTGLRQDGDDVLVTVTTPDGPLELATRYLVGADGGKSTVRKLTGIEFPGSTNDSHISRIGHVTMPDELRTADGGIEIPGAGRFQPAHNRVERGMFIFAQMPTGTLMGVMEHGAEPVDEQAPMDFQELRDAIERVLGVPVPIEPPTGPGPFALRRIVGQNTRVAQEYRVGNIFLIGDAAHVHSAIGGPGLNLGLQDAFNLGWKLAAQLNGWAPDGLLDTYQAERRRSAERTAMQSLSQSVLVSPGPEITALRQLFGELLRNPDNVAYIANLMAGADIRYDTGDEHRVSGYLVPDFRLDTGQRVAELLHSARPVLLNLTGEPWSEHLDGWTDRIDLVNAISPDAPAAALLIRPDGYVAWATDSPVHPDDPGLRAALNRWFGPARSLAPVR</sequence>
<dbReference type="SUPFAM" id="SSF51905">
    <property type="entry name" value="FAD/NAD(P)-binding domain"/>
    <property type="match status" value="1"/>
</dbReference>
<dbReference type="Pfam" id="PF21274">
    <property type="entry name" value="Rng_hyd_C"/>
    <property type="match status" value="1"/>
</dbReference>
<evidence type="ECO:0000313" key="6">
    <source>
        <dbReference type="Proteomes" id="UP000503540"/>
    </source>
</evidence>
<dbReference type="KEGG" id="nah:F5544_26540"/>
<keyword evidence="6" id="KW-1185">Reference proteome</keyword>
<reference evidence="5 6" key="1">
    <citation type="journal article" date="2019" name="ACS Chem. Biol.">
        <title>Identification and Mobilization of a Cryptic Antibiotic Biosynthesis Gene Locus from a Human-Pathogenic Nocardia Isolate.</title>
        <authorList>
            <person name="Herisse M."/>
            <person name="Ishida K."/>
            <person name="Porter J.L."/>
            <person name="Howden B."/>
            <person name="Hertweck C."/>
            <person name="Stinear T.P."/>
            <person name="Pidot S.J."/>
        </authorList>
    </citation>
    <scope>NUCLEOTIDE SEQUENCE [LARGE SCALE GENOMIC DNA]</scope>
    <source>
        <strain evidence="5 6">AUSMDU00012717</strain>
    </source>
</reference>
<dbReference type="AlphaFoldDB" id="A0A6G9YIX9"/>
<name>A0A6G9YIX9_9NOCA</name>
<dbReference type="Gene3D" id="3.30.70.2450">
    <property type="match status" value="1"/>
</dbReference>
<dbReference type="RefSeq" id="WP_167475738.1">
    <property type="nucleotide sequence ID" value="NZ_CP046172.1"/>
</dbReference>
<dbReference type="GO" id="GO:0071949">
    <property type="term" value="F:FAD binding"/>
    <property type="evidence" value="ECO:0007669"/>
    <property type="project" value="InterPro"/>
</dbReference>
<dbReference type="InterPro" id="IPR050641">
    <property type="entry name" value="RIFMO-like"/>
</dbReference>
<dbReference type="GO" id="GO:0016709">
    <property type="term" value="F:oxidoreductase activity, acting on paired donors, with incorporation or reduction of molecular oxygen, NAD(P)H as one donor, and incorporation of one atom of oxygen"/>
    <property type="evidence" value="ECO:0007669"/>
    <property type="project" value="UniProtKB-ARBA"/>
</dbReference>
<dbReference type="Gene3D" id="3.40.30.120">
    <property type="match status" value="1"/>
</dbReference>
<dbReference type="Pfam" id="PF01494">
    <property type="entry name" value="FAD_binding_3"/>
    <property type="match status" value="1"/>
</dbReference>
<comment type="cofactor">
    <cofactor evidence="1">
        <name>FAD</name>
        <dbReference type="ChEBI" id="CHEBI:57692"/>
    </cofactor>
</comment>
<dbReference type="InterPro" id="IPR002938">
    <property type="entry name" value="FAD-bd"/>
</dbReference>
<gene>
    <name evidence="5" type="ORF">F5544_26540</name>
</gene>
<dbReference type="Proteomes" id="UP000503540">
    <property type="component" value="Chromosome"/>
</dbReference>
<evidence type="ECO:0000256" key="3">
    <source>
        <dbReference type="ARBA" id="ARBA00022827"/>
    </source>
</evidence>
<dbReference type="InterPro" id="IPR036188">
    <property type="entry name" value="FAD/NAD-bd_sf"/>
</dbReference>
<evidence type="ECO:0000256" key="1">
    <source>
        <dbReference type="ARBA" id="ARBA00001974"/>
    </source>
</evidence>
<evidence type="ECO:0000313" key="5">
    <source>
        <dbReference type="EMBL" id="QIS13162.1"/>
    </source>
</evidence>
<protein>
    <submittedName>
        <fullName evidence="5">FAD-dependent oxidoreductase</fullName>
    </submittedName>
</protein>